<proteinExistence type="predicted"/>
<gene>
    <name evidence="1" type="ORF">O3M35_005081</name>
</gene>
<keyword evidence="2" id="KW-1185">Reference proteome</keyword>
<accession>A0AAW1DM83</accession>
<evidence type="ECO:0000313" key="1">
    <source>
        <dbReference type="EMBL" id="KAK9510258.1"/>
    </source>
</evidence>
<protein>
    <submittedName>
        <fullName evidence="1">Uncharacterized protein</fullName>
    </submittedName>
</protein>
<evidence type="ECO:0000313" key="2">
    <source>
        <dbReference type="Proteomes" id="UP001461498"/>
    </source>
</evidence>
<dbReference type="EMBL" id="JAPXFL010000002">
    <property type="protein sequence ID" value="KAK9510258.1"/>
    <property type="molecule type" value="Genomic_DNA"/>
</dbReference>
<name>A0AAW1DM83_9HEMI</name>
<dbReference type="Proteomes" id="UP001461498">
    <property type="component" value="Unassembled WGS sequence"/>
</dbReference>
<dbReference type="AlphaFoldDB" id="A0AAW1DM83"/>
<organism evidence="1 2">
    <name type="scientific">Rhynocoris fuscipes</name>
    <dbReference type="NCBI Taxonomy" id="488301"/>
    <lineage>
        <taxon>Eukaryota</taxon>
        <taxon>Metazoa</taxon>
        <taxon>Ecdysozoa</taxon>
        <taxon>Arthropoda</taxon>
        <taxon>Hexapoda</taxon>
        <taxon>Insecta</taxon>
        <taxon>Pterygota</taxon>
        <taxon>Neoptera</taxon>
        <taxon>Paraneoptera</taxon>
        <taxon>Hemiptera</taxon>
        <taxon>Heteroptera</taxon>
        <taxon>Panheteroptera</taxon>
        <taxon>Cimicomorpha</taxon>
        <taxon>Reduviidae</taxon>
        <taxon>Harpactorinae</taxon>
        <taxon>Harpactorini</taxon>
        <taxon>Rhynocoris</taxon>
    </lineage>
</organism>
<comment type="caution">
    <text evidence="1">The sequence shown here is derived from an EMBL/GenBank/DDBJ whole genome shotgun (WGS) entry which is preliminary data.</text>
</comment>
<sequence>MGEEGSSSGSNAKVLLTQALLAASGFRGLPLAQKKGPKFAVPAFSISLLAGCVGFLEKLTGNETIAKLDKYTSSLCSTMVVPLVASEICLKHGVQLEMAAANIVYPTIHYIFKNFLENEDYVKDGYLEISHTISLAIMAYFSFQDSQKWGITMSLGYVLSSLAHKMTDDEQAKTLVLALANCIYALKVL</sequence>
<reference evidence="1 2" key="1">
    <citation type="submission" date="2022-12" db="EMBL/GenBank/DDBJ databases">
        <title>Chromosome-level genome assembly of true bugs.</title>
        <authorList>
            <person name="Ma L."/>
            <person name="Li H."/>
        </authorList>
    </citation>
    <scope>NUCLEOTIDE SEQUENCE [LARGE SCALE GENOMIC DNA]</scope>
    <source>
        <strain evidence="1">Lab_2022b</strain>
    </source>
</reference>